<sequence length="1474" mass="166520">MRTKPGLDTLSFDDLYNNLRVFKHDVKGTTVSSLNTQYVVFVSAENTSSTNDVSTAYSVSSSSSVSKSQKEGSSSYTDEVIHSFFIESCSLILRIQLVLIRPKWNALIAIKWGILLETVELKGTKTAEEEMLEDINWSGHVEEDAQNYAMMAYSSSNSGSDNEVKSCSKACEESYARFKKLYDDQRDKLGDASVEITAYTLALKSKLLNTQMSANDKFGLGYGDYRYGSILSYENEVLQSVFMNKASDLEDTSVNDRYADGMHAVPPHMIGNYMPFGPDAEIDYSKFTYETSTSMPEPVENASKIVCEPKVWIDPPIIKEYESDDPHRALKDKRIVDSGCSRYMARNKAHLADYQEFKGGSVAFGGSNGRITGKGKIKAGRLDFEDVYYVEELKHYNLFFVSQMCDKKNKVLLTDTDCLVLSLDFKLPDENQVLLKIPRQHNMYSFNLKNINPSGDLACLFAKASIDESNKWHRRLDYVNFKNLNKLVKGNLVRVLPSKIFKNDHTCITCQKGKQHKASCKAKTVRSVNQPLQILHMDLFGPTSVRSINHKTYCLVITDGFSKFSWVYFLKSKDEKTPILKDFIRQAKNQFNHKVKTIKSDNGIKFKNKDLIELCGLKGIKREYSNARTLHQNKVPERKNRTLIEAARTMVLVTKPQNKTPYELLTVENQANKSVRSKEANNSTCTQANDDQGGKIEKNTSFKTCEKLVSQVKQVFLEELEKLKRQEKKSNDAAKSLRKEATHDIQNASTSNDPLMPHLKDIYASPSEGIFTDSSYDDEGVVTDFNNLETTVNVSLTPAIRIHTIHPKTQIFRDPNSAVQIKSKVNKNFEAHALFQTQKVWILVDFPFGKKALGTKWVYKNKKDERGVVVRNKSAFLYGRIDEEVYVSQPPSFVDPKFPNKVYKVVKALYGLHKAPRAWYATLSTFLEKSRYRRGAIDNTLFIKQDKKDIMLVKQKEDGIFISQDKYVVKILKKFNFLSVKTASTPIETRKPLVKDEEAADVDVHLYRFQVTPKTSHLQAVKRIFSVKTASTPIETRKPLVKDEEATDVDVHLYSKELASPKQIALGKDISNPLMAGRLLKTTLPTSTMASTICLATNQKFNFSRYILLSLVKNIEVGVPFFMFPRFVQLLIDHQLGDMSHHKDIYDNPSFTKKVFANIKRAGTGLFGIVTALFDNMLVSAAEEVVTYTSISSDYEEPSGVGSPRVMVYGYDRLPIHPPSPDYVHGPEHPPSPVYVPEFVSEPVYPEFMPPEDDVLSAEEQPLPTTVSPTADSLGYIPESDPEEDPEEDDEDPKEDDEDPEEDPTDYPTNRDDDEEDEEESFEDDASDEKEDEDKDKDEGENPAPVDSISPPPVHRTTARISIPVQAPVPFMSEAEVERLLALPTLLPSPLTPYSSPLPKIPSLPLPASPTYPLGYRVAMIRLRAESPSTSHPPPPIIPPHTRCHTLPRRKCKARQEKESSQHIGVYIEKLKHA</sequence>
<feature type="compositionally biased region" description="Acidic residues" evidence="4">
    <location>
        <begin position="1280"/>
        <end position="1305"/>
    </location>
</feature>
<keyword evidence="1" id="KW-0645">Protease</keyword>
<dbReference type="Pfam" id="PF07727">
    <property type="entry name" value="RVT_2"/>
    <property type="match status" value="1"/>
</dbReference>
<dbReference type="InterPro" id="IPR039537">
    <property type="entry name" value="Retrotran_Ty1/copia-like"/>
</dbReference>
<organism evidence="6">
    <name type="scientific">Tanacetum cinerariifolium</name>
    <name type="common">Dalmatian daisy</name>
    <name type="synonym">Chrysanthemum cinerariifolium</name>
    <dbReference type="NCBI Taxonomy" id="118510"/>
    <lineage>
        <taxon>Eukaryota</taxon>
        <taxon>Viridiplantae</taxon>
        <taxon>Streptophyta</taxon>
        <taxon>Embryophyta</taxon>
        <taxon>Tracheophyta</taxon>
        <taxon>Spermatophyta</taxon>
        <taxon>Magnoliopsida</taxon>
        <taxon>eudicotyledons</taxon>
        <taxon>Gunneridae</taxon>
        <taxon>Pentapetalae</taxon>
        <taxon>asterids</taxon>
        <taxon>campanulids</taxon>
        <taxon>Asterales</taxon>
        <taxon>Asteraceae</taxon>
        <taxon>Asteroideae</taxon>
        <taxon>Anthemideae</taxon>
        <taxon>Anthemidinae</taxon>
        <taxon>Tanacetum</taxon>
    </lineage>
</organism>
<proteinExistence type="predicted"/>
<name>A0A6L2MAP9_TANCI</name>
<feature type="compositionally biased region" description="Basic and acidic residues" evidence="4">
    <location>
        <begin position="727"/>
        <end position="743"/>
    </location>
</feature>
<dbReference type="Pfam" id="PF22936">
    <property type="entry name" value="Pol_BBD"/>
    <property type="match status" value="1"/>
</dbReference>
<dbReference type="EMBL" id="BKCJ010006134">
    <property type="protein sequence ID" value="GEU70549.1"/>
    <property type="molecule type" value="Genomic_DNA"/>
</dbReference>
<comment type="caution">
    <text evidence="6">The sequence shown here is derived from an EMBL/GenBank/DDBJ whole genome shotgun (WGS) entry which is preliminary data.</text>
</comment>
<dbReference type="Gene3D" id="3.30.420.10">
    <property type="entry name" value="Ribonuclease H-like superfamily/Ribonuclease H"/>
    <property type="match status" value="1"/>
</dbReference>
<accession>A0A6L2MAP9</accession>
<evidence type="ECO:0000259" key="5">
    <source>
        <dbReference type="PROSITE" id="PS50994"/>
    </source>
</evidence>
<dbReference type="SUPFAM" id="SSF53098">
    <property type="entry name" value="Ribonuclease H-like"/>
    <property type="match status" value="1"/>
</dbReference>
<feature type="compositionally biased region" description="Polar residues" evidence="4">
    <location>
        <begin position="744"/>
        <end position="753"/>
    </location>
</feature>
<dbReference type="InterPro" id="IPR054722">
    <property type="entry name" value="PolX-like_BBD"/>
</dbReference>
<evidence type="ECO:0000256" key="1">
    <source>
        <dbReference type="ARBA" id="ARBA00022670"/>
    </source>
</evidence>
<dbReference type="PANTHER" id="PTHR42648:SF32">
    <property type="entry name" value="RIBONUCLEASE H-LIKE DOMAIN, GAG-PRE-INTEGRASE DOMAIN PROTEIN-RELATED"/>
    <property type="match status" value="1"/>
</dbReference>
<dbReference type="GO" id="GO:0008233">
    <property type="term" value="F:peptidase activity"/>
    <property type="evidence" value="ECO:0007669"/>
    <property type="project" value="UniProtKB-KW"/>
</dbReference>
<dbReference type="InterPro" id="IPR012337">
    <property type="entry name" value="RNaseH-like_sf"/>
</dbReference>
<evidence type="ECO:0000313" key="6">
    <source>
        <dbReference type="EMBL" id="GEU70549.1"/>
    </source>
</evidence>
<dbReference type="InterPro" id="IPR025724">
    <property type="entry name" value="GAG-pre-integrase_dom"/>
</dbReference>
<keyword evidence="3" id="KW-0378">Hydrolase</keyword>
<dbReference type="InterPro" id="IPR013103">
    <property type="entry name" value="RVT_2"/>
</dbReference>
<dbReference type="PROSITE" id="PS50994">
    <property type="entry name" value="INTEGRASE"/>
    <property type="match status" value="1"/>
</dbReference>
<feature type="compositionally biased region" description="Acidic residues" evidence="4">
    <location>
        <begin position="1312"/>
        <end position="1341"/>
    </location>
</feature>
<dbReference type="Pfam" id="PF00665">
    <property type="entry name" value="rve"/>
    <property type="match status" value="1"/>
</dbReference>
<protein>
    <submittedName>
        <fullName evidence="6">Putative ribonuclease H-like domain-containing protein</fullName>
    </submittedName>
</protein>
<evidence type="ECO:0000256" key="3">
    <source>
        <dbReference type="ARBA" id="ARBA00022801"/>
    </source>
</evidence>
<dbReference type="GO" id="GO:0015074">
    <property type="term" value="P:DNA integration"/>
    <property type="evidence" value="ECO:0007669"/>
    <property type="project" value="InterPro"/>
</dbReference>
<gene>
    <name evidence="6" type="ORF">Tci_042527</name>
</gene>
<dbReference type="Pfam" id="PF13976">
    <property type="entry name" value="gag_pre-integrs"/>
    <property type="match status" value="1"/>
</dbReference>
<dbReference type="PANTHER" id="PTHR42648">
    <property type="entry name" value="TRANSPOSASE, PUTATIVE-RELATED"/>
    <property type="match status" value="1"/>
</dbReference>
<dbReference type="GO" id="GO:0006508">
    <property type="term" value="P:proteolysis"/>
    <property type="evidence" value="ECO:0007669"/>
    <property type="project" value="UniProtKB-KW"/>
</dbReference>
<dbReference type="GO" id="GO:0046872">
    <property type="term" value="F:metal ion binding"/>
    <property type="evidence" value="ECO:0007669"/>
    <property type="project" value="UniProtKB-KW"/>
</dbReference>
<feature type="domain" description="Integrase catalytic" evidence="5">
    <location>
        <begin position="527"/>
        <end position="693"/>
    </location>
</feature>
<dbReference type="InterPro" id="IPR001584">
    <property type="entry name" value="Integrase_cat-core"/>
</dbReference>
<feature type="region of interest" description="Disordered" evidence="4">
    <location>
        <begin position="727"/>
        <end position="757"/>
    </location>
</feature>
<feature type="region of interest" description="Disordered" evidence="4">
    <location>
        <begin position="1260"/>
        <end position="1355"/>
    </location>
</feature>
<dbReference type="GO" id="GO:0003676">
    <property type="term" value="F:nucleic acid binding"/>
    <property type="evidence" value="ECO:0007669"/>
    <property type="project" value="InterPro"/>
</dbReference>
<evidence type="ECO:0000256" key="2">
    <source>
        <dbReference type="ARBA" id="ARBA00022723"/>
    </source>
</evidence>
<reference evidence="6" key="1">
    <citation type="journal article" date="2019" name="Sci. Rep.">
        <title>Draft genome of Tanacetum cinerariifolium, the natural source of mosquito coil.</title>
        <authorList>
            <person name="Yamashiro T."/>
            <person name="Shiraishi A."/>
            <person name="Satake H."/>
            <person name="Nakayama K."/>
        </authorList>
    </citation>
    <scope>NUCLEOTIDE SEQUENCE</scope>
</reference>
<evidence type="ECO:0000256" key="4">
    <source>
        <dbReference type="SAM" id="MobiDB-lite"/>
    </source>
</evidence>
<keyword evidence="2" id="KW-0479">Metal-binding</keyword>
<dbReference type="InterPro" id="IPR036397">
    <property type="entry name" value="RNaseH_sf"/>
</dbReference>